<evidence type="ECO:0000256" key="4">
    <source>
        <dbReference type="PIRSR" id="PIRSR000103-1"/>
    </source>
</evidence>
<reference evidence="8" key="3">
    <citation type="submission" date="2016-02" db="EMBL/GenBank/DDBJ databases">
        <title>Draft genome of pathogenic Streptomyces sp. in Japan.</title>
        <authorList>
            <person name="Tomihama T."/>
            <person name="Ikenaga M."/>
            <person name="Sakai M."/>
            <person name="Okubo T."/>
            <person name="Ikeda S."/>
        </authorList>
    </citation>
    <scope>NUCLEOTIDE SEQUENCE [LARGE SCALE GENOMIC DNA]</scope>
    <source>
        <strain evidence="8">S58</strain>
    </source>
</reference>
<name>A0A124C4E8_STRSC</name>
<dbReference type="SUPFAM" id="SSF48179">
    <property type="entry name" value="6-phosphogluconate dehydrogenase C-terminal domain-like"/>
    <property type="match status" value="1"/>
</dbReference>
<dbReference type="GO" id="GO:0008679">
    <property type="term" value="F:2-hydroxy-3-oxopropionate reductase activity"/>
    <property type="evidence" value="ECO:0007669"/>
    <property type="project" value="UniProtKB-EC"/>
</dbReference>
<dbReference type="InterPro" id="IPR006115">
    <property type="entry name" value="6PGDH_NADP-bd"/>
</dbReference>
<evidence type="ECO:0000256" key="2">
    <source>
        <dbReference type="ARBA" id="ARBA00023002"/>
    </source>
</evidence>
<proteinExistence type="inferred from homology"/>
<dbReference type="Gene3D" id="3.40.50.720">
    <property type="entry name" value="NAD(P)-binding Rossmann-like Domain"/>
    <property type="match status" value="1"/>
</dbReference>
<protein>
    <submittedName>
        <fullName evidence="7">2-hydroxy-3-oxopropionate reductase</fullName>
        <ecNumber evidence="7">1.1.1.60</ecNumber>
    </submittedName>
</protein>
<dbReference type="InterPro" id="IPR036291">
    <property type="entry name" value="NAD(P)-bd_dom_sf"/>
</dbReference>
<sequence>MSGDTEVGVAGLGVMGSAIARRLLGCGRAVRVHDIRPEAVAELARDGAATAQSPALLSVSGAASGAVILSLNTAEIVEQVVFGPDGVLSGASDGVLVIDMSSIDPGRTREFAARAGKLGAGWVDAPLSGGAPGAKRGELTLMLGGEEEHVARASPVLGVLASHLTHLGPAGSGQLVKSVNQVLVGCGFAALAEAAALVRSAGLPPSQVLTALSGGRADSALLREFFVKFAEADLSPTGRISNMVKDLDAARDHARSAGVPLPVTTAVAELHRWLTTAGHGDADNAALMHYYAPLEVRP</sequence>
<organism evidence="7 8">
    <name type="scientific">Streptomyces scabiei</name>
    <dbReference type="NCBI Taxonomy" id="1930"/>
    <lineage>
        <taxon>Bacteria</taxon>
        <taxon>Bacillati</taxon>
        <taxon>Actinomycetota</taxon>
        <taxon>Actinomycetes</taxon>
        <taxon>Kitasatosporales</taxon>
        <taxon>Streptomycetaceae</taxon>
        <taxon>Streptomyces</taxon>
    </lineage>
</organism>
<dbReference type="Pfam" id="PF03446">
    <property type="entry name" value="NAD_binding_2"/>
    <property type="match status" value="1"/>
</dbReference>
<dbReference type="InterPro" id="IPR008927">
    <property type="entry name" value="6-PGluconate_DH-like_C_sf"/>
</dbReference>
<dbReference type="InterPro" id="IPR015815">
    <property type="entry name" value="HIBADH-related"/>
</dbReference>
<dbReference type="PANTHER" id="PTHR43060">
    <property type="entry name" value="3-HYDROXYISOBUTYRATE DEHYDROGENASE-LIKE 1, MITOCHONDRIAL-RELATED"/>
    <property type="match status" value="1"/>
</dbReference>
<dbReference type="PANTHER" id="PTHR43060:SF15">
    <property type="entry name" value="3-HYDROXYISOBUTYRATE DEHYDROGENASE-LIKE 1, MITOCHONDRIAL-RELATED"/>
    <property type="match status" value="1"/>
</dbReference>
<dbReference type="Proteomes" id="UP000067448">
    <property type="component" value="Unassembled WGS sequence"/>
</dbReference>
<dbReference type="Gene3D" id="1.10.1040.10">
    <property type="entry name" value="N-(1-d-carboxylethyl)-l-norvaline Dehydrogenase, domain 2"/>
    <property type="match status" value="1"/>
</dbReference>
<dbReference type="InterPro" id="IPR013328">
    <property type="entry name" value="6PGD_dom2"/>
</dbReference>
<reference evidence="7 8" key="2">
    <citation type="journal article" date="2016" name="Genome Announc.">
        <title>Draft Genome Sequences of Streptomyces scabiei S58, Streptomyces turgidiscabies T45, and Streptomyces acidiscabies a10, the Pathogens of Potato Common Scab, Isolated in Japan.</title>
        <authorList>
            <person name="Tomihama T."/>
            <person name="Nishi Y."/>
            <person name="Sakai M."/>
            <person name="Ikenaga M."/>
            <person name="Okubo T."/>
            <person name="Ikeda S."/>
        </authorList>
    </citation>
    <scope>NUCLEOTIDE SEQUENCE [LARGE SCALE GENOMIC DNA]</scope>
    <source>
        <strain evidence="7 8">S58</strain>
    </source>
</reference>
<accession>A0A124C4E8</accession>
<keyword evidence="2 7" id="KW-0560">Oxidoreductase</keyword>
<reference evidence="8" key="1">
    <citation type="submission" date="2015-11" db="EMBL/GenBank/DDBJ databases">
        <authorList>
            <consortium name="Cross-ministerial Strategic Innovation Promotion Program (SIP) consortium"/>
            <person name="Tomihama T."/>
            <person name="Ikenaga M."/>
            <person name="Sakai M."/>
            <person name="Okubo T."/>
            <person name="Ikeda S."/>
        </authorList>
    </citation>
    <scope>NUCLEOTIDE SEQUENCE [LARGE SCALE GENOMIC DNA]</scope>
    <source>
        <strain evidence="8">S58</strain>
    </source>
</reference>
<feature type="domain" description="6-phosphogluconate dehydrogenase NADP-binding" evidence="5">
    <location>
        <begin position="7"/>
        <end position="168"/>
    </location>
</feature>
<evidence type="ECO:0000313" key="8">
    <source>
        <dbReference type="Proteomes" id="UP000067448"/>
    </source>
</evidence>
<dbReference type="GO" id="GO:0051287">
    <property type="term" value="F:NAD binding"/>
    <property type="evidence" value="ECO:0007669"/>
    <property type="project" value="InterPro"/>
</dbReference>
<comment type="similarity">
    <text evidence="1">Belongs to the HIBADH-related family.</text>
</comment>
<gene>
    <name evidence="7" type="primary">garR_3</name>
    <name evidence="7" type="ORF">SsS58_04631</name>
</gene>
<evidence type="ECO:0000259" key="5">
    <source>
        <dbReference type="Pfam" id="PF03446"/>
    </source>
</evidence>
<keyword evidence="3" id="KW-0520">NAD</keyword>
<dbReference type="GO" id="GO:0050661">
    <property type="term" value="F:NADP binding"/>
    <property type="evidence" value="ECO:0007669"/>
    <property type="project" value="InterPro"/>
</dbReference>
<feature type="active site" evidence="4">
    <location>
        <position position="177"/>
    </location>
</feature>
<evidence type="ECO:0000313" key="7">
    <source>
        <dbReference type="EMBL" id="GAQ64238.1"/>
    </source>
</evidence>
<dbReference type="Pfam" id="PF14833">
    <property type="entry name" value="NAD_binding_11"/>
    <property type="match status" value="1"/>
</dbReference>
<feature type="domain" description="3-hydroxyisobutyrate dehydrogenase-like NAD-binding" evidence="6">
    <location>
        <begin position="171"/>
        <end position="291"/>
    </location>
</feature>
<dbReference type="RefSeq" id="WP_234385717.1">
    <property type="nucleotide sequence ID" value="NZ_BCMM01000022.1"/>
</dbReference>
<dbReference type="PIRSF" id="PIRSF000103">
    <property type="entry name" value="HIBADH"/>
    <property type="match status" value="1"/>
</dbReference>
<evidence type="ECO:0000256" key="3">
    <source>
        <dbReference type="ARBA" id="ARBA00023027"/>
    </source>
</evidence>
<evidence type="ECO:0000256" key="1">
    <source>
        <dbReference type="ARBA" id="ARBA00009080"/>
    </source>
</evidence>
<dbReference type="InterPro" id="IPR029154">
    <property type="entry name" value="HIBADH-like_NADP-bd"/>
</dbReference>
<evidence type="ECO:0000259" key="6">
    <source>
        <dbReference type="Pfam" id="PF14833"/>
    </source>
</evidence>
<dbReference type="EMBL" id="BCMM01000022">
    <property type="protein sequence ID" value="GAQ64238.1"/>
    <property type="molecule type" value="Genomic_DNA"/>
</dbReference>
<dbReference type="SUPFAM" id="SSF51735">
    <property type="entry name" value="NAD(P)-binding Rossmann-fold domains"/>
    <property type="match status" value="1"/>
</dbReference>
<comment type="caution">
    <text evidence="7">The sequence shown here is derived from an EMBL/GenBank/DDBJ whole genome shotgun (WGS) entry which is preliminary data.</text>
</comment>
<dbReference type="AlphaFoldDB" id="A0A124C4E8"/>
<dbReference type="EC" id="1.1.1.60" evidence="7"/>